<reference evidence="1" key="1">
    <citation type="submission" date="2020-03" db="EMBL/GenBank/DDBJ databases">
        <title>The deep terrestrial virosphere.</title>
        <authorList>
            <person name="Holmfeldt K."/>
            <person name="Nilsson E."/>
            <person name="Simone D."/>
            <person name="Lopez-Fernandez M."/>
            <person name="Wu X."/>
            <person name="de Brujin I."/>
            <person name="Lundin D."/>
            <person name="Andersson A."/>
            <person name="Bertilsson S."/>
            <person name="Dopson M."/>
        </authorList>
    </citation>
    <scope>NUCLEOTIDE SEQUENCE</scope>
    <source>
        <strain evidence="1">MM415B07514</strain>
        <strain evidence="2">TM448B05559</strain>
    </source>
</reference>
<gene>
    <name evidence="1" type="ORF">MM415B07514_0003</name>
    <name evidence="2" type="ORF">TM448B05559_0003</name>
</gene>
<dbReference type="EMBL" id="MT145132">
    <property type="protein sequence ID" value="QJI03930.1"/>
    <property type="molecule type" value="Genomic_DNA"/>
</dbReference>
<evidence type="ECO:0000313" key="1">
    <source>
        <dbReference type="EMBL" id="QJA96741.1"/>
    </source>
</evidence>
<dbReference type="EMBL" id="MT143429">
    <property type="protein sequence ID" value="QJA96741.1"/>
    <property type="molecule type" value="Genomic_DNA"/>
</dbReference>
<name>A0A6M3LUU2_9ZZZZ</name>
<evidence type="ECO:0000313" key="2">
    <source>
        <dbReference type="EMBL" id="QJI03930.1"/>
    </source>
</evidence>
<protein>
    <submittedName>
        <fullName evidence="1">Uncharacterized protein</fullName>
    </submittedName>
</protein>
<sequence length="85" mass="9506">MRVILRRTNGDIIATGTIRPTEATPNTVTRLYNKAERCQPKRTIGTWEHIPGGNTYHCQLGYWIPKGNGCSLDPLIVVQTQQEGV</sequence>
<accession>A0A6M3LUU2</accession>
<proteinExistence type="predicted"/>
<dbReference type="AlphaFoldDB" id="A0A6M3LUU2"/>
<organism evidence="1">
    <name type="scientific">viral metagenome</name>
    <dbReference type="NCBI Taxonomy" id="1070528"/>
    <lineage>
        <taxon>unclassified sequences</taxon>
        <taxon>metagenomes</taxon>
        <taxon>organismal metagenomes</taxon>
    </lineage>
</organism>